<name>A0ABT0RL26_9SPHN</name>
<dbReference type="Gene3D" id="2.130.10.10">
    <property type="entry name" value="YVTN repeat-like/Quinoprotein amine dehydrogenase"/>
    <property type="match status" value="1"/>
</dbReference>
<dbReference type="EMBL" id="JAMGBD010000001">
    <property type="protein sequence ID" value="MCL6683300.1"/>
    <property type="molecule type" value="Genomic_DNA"/>
</dbReference>
<reference evidence="1" key="1">
    <citation type="submission" date="2022-05" db="EMBL/GenBank/DDBJ databases">
        <authorList>
            <person name="Jo J.-H."/>
            <person name="Im W.-T."/>
        </authorList>
    </citation>
    <scope>NUCLEOTIDE SEQUENCE</scope>
    <source>
        <strain evidence="1">SE158</strain>
    </source>
</reference>
<protein>
    <submittedName>
        <fullName evidence="1">Glutaminyl-peptide cyclotransferase</fullName>
    </submittedName>
</protein>
<dbReference type="Proteomes" id="UP001165363">
    <property type="component" value="Unassembled WGS sequence"/>
</dbReference>
<accession>A0ABT0RL26</accession>
<evidence type="ECO:0000313" key="2">
    <source>
        <dbReference type="Proteomes" id="UP001165363"/>
    </source>
</evidence>
<dbReference type="RefSeq" id="WP_249847233.1">
    <property type="nucleotide sequence ID" value="NZ_JAMGBD010000001.1"/>
</dbReference>
<dbReference type="InterPro" id="IPR015943">
    <property type="entry name" value="WD40/YVTN_repeat-like_dom_sf"/>
</dbReference>
<comment type="caution">
    <text evidence="1">The sequence shown here is derived from an EMBL/GenBank/DDBJ whole genome shotgun (WGS) entry which is preliminary data.</text>
</comment>
<sequence length="240" mass="26481">MFVPDQPAVPVCGYEIVHSYPHDPSSFTEGLLFHNGHLYEGTGMEGRSKVARINLATGKAIAQSKYPGNQFGEGIVIWKNQLISLTWKDGIGHRWRLSDLKPLGTFRFSAEGWGMTMLGQRIVASDGSPTLRFYDPATMTQTGSVQVTYQGKLLARVNELEAINGEIWANVWMTDFIVRIDSATGAIRHVVDLKGLRETAGATGIDSVLNGIAWDAKGRRLFVTGKNWPKLFEIKLKACA</sequence>
<gene>
    <name evidence="1" type="ORF">LZ536_05210</name>
</gene>
<keyword evidence="2" id="KW-1185">Reference proteome</keyword>
<dbReference type="InterPro" id="IPR011044">
    <property type="entry name" value="Quino_amine_DH_bsu"/>
</dbReference>
<evidence type="ECO:0000313" key="1">
    <source>
        <dbReference type="EMBL" id="MCL6683300.1"/>
    </source>
</evidence>
<dbReference type="PANTHER" id="PTHR31270">
    <property type="entry name" value="GLUTAMINYL-PEPTIDE CYCLOTRANSFERASE"/>
    <property type="match status" value="1"/>
</dbReference>
<dbReference type="Pfam" id="PF05096">
    <property type="entry name" value="Glu_cyclase_2"/>
    <property type="match status" value="1"/>
</dbReference>
<dbReference type="InterPro" id="IPR007788">
    <property type="entry name" value="QCT"/>
</dbReference>
<proteinExistence type="predicted"/>
<organism evidence="1 2">
    <name type="scientific">Sphingomonas alba</name>
    <dbReference type="NCBI Taxonomy" id="2908208"/>
    <lineage>
        <taxon>Bacteria</taxon>
        <taxon>Pseudomonadati</taxon>
        <taxon>Pseudomonadota</taxon>
        <taxon>Alphaproteobacteria</taxon>
        <taxon>Sphingomonadales</taxon>
        <taxon>Sphingomonadaceae</taxon>
        <taxon>Sphingomonas</taxon>
    </lineage>
</organism>
<dbReference type="SUPFAM" id="SSF50969">
    <property type="entry name" value="YVTN repeat-like/Quinoprotein amine dehydrogenase"/>
    <property type="match status" value="1"/>
</dbReference>
<dbReference type="PANTHER" id="PTHR31270:SF1">
    <property type="entry name" value="GLUTAMINYL-PEPTIDE CYCLOTRANSFERASE"/>
    <property type="match status" value="1"/>
</dbReference>